<dbReference type="AlphaFoldDB" id="A0AAV3Q9L6"/>
<dbReference type="Proteomes" id="UP001454036">
    <property type="component" value="Unassembled WGS sequence"/>
</dbReference>
<evidence type="ECO:0000256" key="1">
    <source>
        <dbReference type="SAM" id="MobiDB-lite"/>
    </source>
</evidence>
<accession>A0AAV3Q9L6</accession>
<sequence>MINPGTDVRKGHGEPPGPMSPCQNPRHQLVSSVGIHNSPLQESDHVSESQRSPDRRWRVDRGKGKAHADKGLPDHESSNSNYAPPGQGAK</sequence>
<reference evidence="2 3" key="1">
    <citation type="submission" date="2024-01" db="EMBL/GenBank/DDBJ databases">
        <title>The complete chloroplast genome sequence of Lithospermum erythrorhizon: insights into the phylogenetic relationship among Boraginaceae species and the maternal lineages of purple gromwells.</title>
        <authorList>
            <person name="Okada T."/>
            <person name="Watanabe K."/>
        </authorList>
    </citation>
    <scope>NUCLEOTIDE SEQUENCE [LARGE SCALE GENOMIC DNA]</scope>
</reference>
<keyword evidence="3" id="KW-1185">Reference proteome</keyword>
<evidence type="ECO:0000313" key="2">
    <source>
        <dbReference type="EMBL" id="GAA0160690.1"/>
    </source>
</evidence>
<organism evidence="2 3">
    <name type="scientific">Lithospermum erythrorhizon</name>
    <name type="common">Purple gromwell</name>
    <name type="synonym">Lithospermum officinale var. erythrorhizon</name>
    <dbReference type="NCBI Taxonomy" id="34254"/>
    <lineage>
        <taxon>Eukaryota</taxon>
        <taxon>Viridiplantae</taxon>
        <taxon>Streptophyta</taxon>
        <taxon>Embryophyta</taxon>
        <taxon>Tracheophyta</taxon>
        <taxon>Spermatophyta</taxon>
        <taxon>Magnoliopsida</taxon>
        <taxon>eudicotyledons</taxon>
        <taxon>Gunneridae</taxon>
        <taxon>Pentapetalae</taxon>
        <taxon>asterids</taxon>
        <taxon>lamiids</taxon>
        <taxon>Boraginales</taxon>
        <taxon>Boraginaceae</taxon>
        <taxon>Boraginoideae</taxon>
        <taxon>Lithospermeae</taxon>
        <taxon>Lithospermum</taxon>
    </lineage>
</organism>
<protein>
    <submittedName>
        <fullName evidence="2">Uncharacterized protein</fullName>
    </submittedName>
</protein>
<comment type="caution">
    <text evidence="2">The sequence shown here is derived from an EMBL/GenBank/DDBJ whole genome shotgun (WGS) entry which is preliminary data.</text>
</comment>
<dbReference type="EMBL" id="BAABME010020532">
    <property type="protein sequence ID" value="GAA0160690.1"/>
    <property type="molecule type" value="Genomic_DNA"/>
</dbReference>
<feature type="compositionally biased region" description="Basic and acidic residues" evidence="1">
    <location>
        <begin position="42"/>
        <end position="77"/>
    </location>
</feature>
<proteinExistence type="predicted"/>
<name>A0AAV3Q9L6_LITER</name>
<feature type="region of interest" description="Disordered" evidence="1">
    <location>
        <begin position="1"/>
        <end position="90"/>
    </location>
</feature>
<evidence type="ECO:0000313" key="3">
    <source>
        <dbReference type="Proteomes" id="UP001454036"/>
    </source>
</evidence>
<feature type="compositionally biased region" description="Polar residues" evidence="1">
    <location>
        <begin position="21"/>
        <end position="41"/>
    </location>
</feature>
<gene>
    <name evidence="2" type="ORF">LIER_39087</name>
</gene>